<gene>
    <name evidence="1" type="ORF">BJ875DRAFT_469166</name>
</gene>
<comment type="caution">
    <text evidence="1">The sequence shown here is derived from an EMBL/GenBank/DDBJ whole genome shotgun (WGS) entry which is preliminary data.</text>
</comment>
<dbReference type="EMBL" id="MU251594">
    <property type="protein sequence ID" value="KAG9231555.1"/>
    <property type="molecule type" value="Genomic_DNA"/>
</dbReference>
<dbReference type="AlphaFoldDB" id="A0A9P8C308"/>
<organism evidence="1 2">
    <name type="scientific">Amylocarpus encephaloides</name>
    <dbReference type="NCBI Taxonomy" id="45428"/>
    <lineage>
        <taxon>Eukaryota</taxon>
        <taxon>Fungi</taxon>
        <taxon>Dikarya</taxon>
        <taxon>Ascomycota</taxon>
        <taxon>Pezizomycotina</taxon>
        <taxon>Leotiomycetes</taxon>
        <taxon>Helotiales</taxon>
        <taxon>Helotiales incertae sedis</taxon>
        <taxon>Amylocarpus</taxon>
    </lineage>
</organism>
<name>A0A9P8C308_9HELO</name>
<keyword evidence="2" id="KW-1185">Reference proteome</keyword>
<reference evidence="1" key="1">
    <citation type="journal article" date="2021" name="IMA Fungus">
        <title>Genomic characterization of three marine fungi, including Emericellopsis atlantica sp. nov. with signatures of a generalist lifestyle and marine biomass degradation.</title>
        <authorList>
            <person name="Hagestad O.C."/>
            <person name="Hou L."/>
            <person name="Andersen J.H."/>
            <person name="Hansen E.H."/>
            <person name="Altermark B."/>
            <person name="Li C."/>
            <person name="Kuhnert E."/>
            <person name="Cox R.J."/>
            <person name="Crous P.W."/>
            <person name="Spatafora J.W."/>
            <person name="Lail K."/>
            <person name="Amirebrahimi M."/>
            <person name="Lipzen A."/>
            <person name="Pangilinan J."/>
            <person name="Andreopoulos W."/>
            <person name="Hayes R.D."/>
            <person name="Ng V."/>
            <person name="Grigoriev I.V."/>
            <person name="Jackson S.A."/>
            <person name="Sutton T.D.S."/>
            <person name="Dobson A.D.W."/>
            <person name="Rama T."/>
        </authorList>
    </citation>
    <scope>NUCLEOTIDE SEQUENCE</scope>
    <source>
        <strain evidence="1">TRa018bII</strain>
    </source>
</reference>
<evidence type="ECO:0000313" key="2">
    <source>
        <dbReference type="Proteomes" id="UP000824998"/>
    </source>
</evidence>
<proteinExistence type="predicted"/>
<dbReference type="Proteomes" id="UP000824998">
    <property type="component" value="Unassembled WGS sequence"/>
</dbReference>
<sequence length="283" mass="32996">MSTLHERLSVIESALQNLQTLDIAEPPRRQSLDHRFDKTAPEVDAAPFPTPAQERPNPFDLPGKSQFYDTIAAKFGLGILNHENFNEYVVYNAWVTNLRVCPVHLTDTGKYYYIEHRFYLPSTPGVVLRHGTDKEGECLGVANIPLAGRNTFGVGNFKERPHEIVWEHLRSTGFWTHMRYEFEHEIPGRERRIFQWIRTRNNILDDQGDLVLIQKEKEDNILAEYVGKGLLKWKKRGRLRIKNIAAFGEEWEQVVLLTWSSVIELSRRRARIRRYSPTHIIHG</sequence>
<dbReference type="OrthoDB" id="3431997at2759"/>
<accession>A0A9P8C308</accession>
<protein>
    <submittedName>
        <fullName evidence="1">Uncharacterized protein</fullName>
    </submittedName>
</protein>
<evidence type="ECO:0000313" key="1">
    <source>
        <dbReference type="EMBL" id="KAG9231555.1"/>
    </source>
</evidence>